<proteinExistence type="predicted"/>
<comment type="caution">
    <text evidence="1">The sequence shown here is derived from an EMBL/GenBank/DDBJ whole genome shotgun (WGS) entry which is preliminary data.</text>
</comment>
<dbReference type="EMBL" id="MHBW01000010">
    <property type="protein sequence ID" value="OGY09399.1"/>
    <property type="molecule type" value="Genomic_DNA"/>
</dbReference>
<dbReference type="Proteomes" id="UP000177967">
    <property type="component" value="Unassembled WGS sequence"/>
</dbReference>
<organism evidence="1 2">
    <name type="scientific">Candidatus Blackburnbacteria bacterium RIFCSPHIGHO2_01_FULL_43_15b</name>
    <dbReference type="NCBI Taxonomy" id="1797513"/>
    <lineage>
        <taxon>Bacteria</taxon>
        <taxon>Candidatus Blackburniibacteriota</taxon>
    </lineage>
</organism>
<gene>
    <name evidence="1" type="ORF">A2782_01085</name>
</gene>
<evidence type="ECO:0000313" key="1">
    <source>
        <dbReference type="EMBL" id="OGY09399.1"/>
    </source>
</evidence>
<evidence type="ECO:0000313" key="2">
    <source>
        <dbReference type="Proteomes" id="UP000177967"/>
    </source>
</evidence>
<sequence length="134" mass="15195">MLFKIFRFFKERGVFLIVAVITMAAIRTAFSLSGRQNELLLARQKLDQEQAEQERLQGIQKGINSPDFIEKEARDKLGKAKPGETIVVLPGEDVLRTFSPPEPQVEEGGLGNLPVWRQWVKTFLPELNKALFQG</sequence>
<dbReference type="STRING" id="1797513.A2782_01085"/>
<reference evidence="1 2" key="1">
    <citation type="journal article" date="2016" name="Nat. Commun.">
        <title>Thousands of microbial genomes shed light on interconnected biogeochemical processes in an aquifer system.</title>
        <authorList>
            <person name="Anantharaman K."/>
            <person name="Brown C.T."/>
            <person name="Hug L.A."/>
            <person name="Sharon I."/>
            <person name="Castelle C.J."/>
            <person name="Probst A.J."/>
            <person name="Thomas B.C."/>
            <person name="Singh A."/>
            <person name="Wilkins M.J."/>
            <person name="Karaoz U."/>
            <person name="Brodie E.L."/>
            <person name="Williams K.H."/>
            <person name="Hubbard S.S."/>
            <person name="Banfield J.F."/>
        </authorList>
    </citation>
    <scope>NUCLEOTIDE SEQUENCE [LARGE SCALE GENOMIC DNA]</scope>
</reference>
<dbReference type="AlphaFoldDB" id="A0A1G1V1Y5"/>
<dbReference type="Pfam" id="PF04977">
    <property type="entry name" value="DivIC"/>
    <property type="match status" value="1"/>
</dbReference>
<name>A0A1G1V1Y5_9BACT</name>
<accession>A0A1G1V1Y5</accession>
<dbReference type="InterPro" id="IPR007060">
    <property type="entry name" value="FtsL/DivIC"/>
</dbReference>
<evidence type="ECO:0008006" key="3">
    <source>
        <dbReference type="Google" id="ProtNLM"/>
    </source>
</evidence>
<protein>
    <recommendedName>
        <fullName evidence="3">Septum formation initiator</fullName>
    </recommendedName>
</protein>